<dbReference type="InterPro" id="IPR046336">
    <property type="entry name" value="Lon_prtase_N_sf"/>
</dbReference>
<dbReference type="Proteomes" id="UP000315037">
    <property type="component" value="Unassembled WGS sequence"/>
</dbReference>
<name>A0A506ULS4_9PROT</name>
<keyword evidence="3" id="KW-1185">Reference proteome</keyword>
<dbReference type="PROSITE" id="PS51787">
    <property type="entry name" value="LON_N"/>
    <property type="match status" value="1"/>
</dbReference>
<dbReference type="EMBL" id="SORZ01000002">
    <property type="protein sequence ID" value="TPW34133.1"/>
    <property type="molecule type" value="Genomic_DNA"/>
</dbReference>
<accession>A0A506ULS4</accession>
<dbReference type="Pfam" id="PF02190">
    <property type="entry name" value="LON_substr_bdg"/>
    <property type="match status" value="1"/>
</dbReference>
<gene>
    <name evidence="2" type="ORF">E3202_06290</name>
</gene>
<evidence type="ECO:0000313" key="2">
    <source>
        <dbReference type="EMBL" id="TPW34133.1"/>
    </source>
</evidence>
<comment type="caution">
    <text evidence="2">The sequence shown here is derived from an EMBL/GenBank/DDBJ whole genome shotgun (WGS) entry which is preliminary data.</text>
</comment>
<dbReference type="PANTHER" id="PTHR46732:SF8">
    <property type="entry name" value="ATP-DEPENDENT PROTEASE LA (LON) DOMAIN PROTEIN"/>
    <property type="match status" value="1"/>
</dbReference>
<dbReference type="InterPro" id="IPR003111">
    <property type="entry name" value="Lon_prtase_N"/>
</dbReference>
<dbReference type="InterPro" id="IPR015947">
    <property type="entry name" value="PUA-like_sf"/>
</dbReference>
<proteinExistence type="predicted"/>
<organism evidence="2 3">
    <name type="scientific">Oecophyllibacter saccharovorans</name>
    <dbReference type="NCBI Taxonomy" id="2558360"/>
    <lineage>
        <taxon>Bacteria</taxon>
        <taxon>Pseudomonadati</taxon>
        <taxon>Pseudomonadota</taxon>
        <taxon>Alphaproteobacteria</taxon>
        <taxon>Acetobacterales</taxon>
        <taxon>Acetobacteraceae</taxon>
        <taxon>Oecophyllibacter</taxon>
    </lineage>
</organism>
<dbReference type="OrthoDB" id="9806457at2"/>
<dbReference type="SMART" id="SM00464">
    <property type="entry name" value="LON"/>
    <property type="match status" value="1"/>
</dbReference>
<reference evidence="2 3" key="1">
    <citation type="submission" date="2019-03" db="EMBL/GenBank/DDBJ databases">
        <title>The complete genome sequence of Neokomagataea sp. Jb2 NBRC113641.</title>
        <authorList>
            <person name="Chua K.-O."/>
            <person name="Chan K.-G."/>
            <person name="See-Too W.-S."/>
        </authorList>
    </citation>
    <scope>NUCLEOTIDE SEQUENCE [LARGE SCALE GENOMIC DNA]</scope>
    <source>
        <strain evidence="2 3">Jb2</strain>
    </source>
</reference>
<protein>
    <submittedName>
        <fullName evidence="2">Peptidase</fullName>
    </submittedName>
</protein>
<feature type="domain" description="Lon N-terminal" evidence="1">
    <location>
        <begin position="25"/>
        <end position="216"/>
    </location>
</feature>
<dbReference type="SUPFAM" id="SSF88697">
    <property type="entry name" value="PUA domain-like"/>
    <property type="match status" value="1"/>
</dbReference>
<dbReference type="PANTHER" id="PTHR46732">
    <property type="entry name" value="ATP-DEPENDENT PROTEASE LA (LON) DOMAIN PROTEIN"/>
    <property type="match status" value="1"/>
</dbReference>
<evidence type="ECO:0000313" key="3">
    <source>
        <dbReference type="Proteomes" id="UP000315037"/>
    </source>
</evidence>
<evidence type="ECO:0000259" key="1">
    <source>
        <dbReference type="PROSITE" id="PS51787"/>
    </source>
</evidence>
<sequence length="216" mass="24482">MHEVSLKRRVPPRSELTLADIPPNVGLFPLRGTLLLPNGHLPLHIYEPRYIALMEHALATTRLIGVIQPYGMTAFGRPAPLQSTGTLGRITAFEEGSDGRFSLTLTGVCRFRLLQAERREEGWREGRIDIFPYSHDLLESTAPLLDRPALKRSLKHYFERHQLETDWKKLEALDDETLLIALPMILPLDAGDKQALLEAPDLNERASLLFDMLDQD</sequence>
<dbReference type="Gene3D" id="2.30.130.40">
    <property type="entry name" value="LON domain-like"/>
    <property type="match status" value="1"/>
</dbReference>
<dbReference type="AlphaFoldDB" id="A0A506ULS4"/>